<organism evidence="1 2">
    <name type="scientific">Nephila pilipes</name>
    <name type="common">Giant wood spider</name>
    <name type="synonym">Nephila maculata</name>
    <dbReference type="NCBI Taxonomy" id="299642"/>
    <lineage>
        <taxon>Eukaryota</taxon>
        <taxon>Metazoa</taxon>
        <taxon>Ecdysozoa</taxon>
        <taxon>Arthropoda</taxon>
        <taxon>Chelicerata</taxon>
        <taxon>Arachnida</taxon>
        <taxon>Araneae</taxon>
        <taxon>Araneomorphae</taxon>
        <taxon>Entelegynae</taxon>
        <taxon>Araneoidea</taxon>
        <taxon>Nephilidae</taxon>
        <taxon>Nephila</taxon>
    </lineage>
</organism>
<evidence type="ECO:0000313" key="2">
    <source>
        <dbReference type="Proteomes" id="UP000887013"/>
    </source>
</evidence>
<dbReference type="Proteomes" id="UP000887013">
    <property type="component" value="Unassembled WGS sequence"/>
</dbReference>
<evidence type="ECO:0000313" key="1">
    <source>
        <dbReference type="EMBL" id="GFT17570.1"/>
    </source>
</evidence>
<reference evidence="1" key="1">
    <citation type="submission" date="2020-08" db="EMBL/GenBank/DDBJ databases">
        <title>Multicomponent nature underlies the extraordinary mechanical properties of spider dragline silk.</title>
        <authorList>
            <person name="Kono N."/>
            <person name="Nakamura H."/>
            <person name="Mori M."/>
            <person name="Yoshida Y."/>
            <person name="Ohtoshi R."/>
            <person name="Malay A.D."/>
            <person name="Moran D.A.P."/>
            <person name="Tomita M."/>
            <person name="Numata K."/>
            <person name="Arakawa K."/>
        </authorList>
    </citation>
    <scope>NUCLEOTIDE SEQUENCE</scope>
</reference>
<sequence>MSSSFKGCLPQEKREFRCDWAGGSNYAQDGRAPGTAESGLAKQPAVVLGRLRERRWPKQRTTPVVMNGSNSIQQCRSLSKRAGERVFKYACGFSVWRSLSRQWDSAEALV</sequence>
<accession>A0A8X6NIZ4</accession>
<name>A0A8X6NIZ4_NEPPI</name>
<proteinExistence type="predicted"/>
<comment type="caution">
    <text evidence="1">The sequence shown here is derived from an EMBL/GenBank/DDBJ whole genome shotgun (WGS) entry which is preliminary data.</text>
</comment>
<keyword evidence="2" id="KW-1185">Reference proteome</keyword>
<dbReference type="AlphaFoldDB" id="A0A8X6NIZ4"/>
<dbReference type="EMBL" id="BMAW01105027">
    <property type="protein sequence ID" value="GFT17570.1"/>
    <property type="molecule type" value="Genomic_DNA"/>
</dbReference>
<gene>
    <name evidence="1" type="ORF">NPIL_300881</name>
</gene>
<protein>
    <submittedName>
        <fullName evidence="1">Uncharacterized protein</fullName>
    </submittedName>
</protein>